<dbReference type="EMBL" id="PCMW01000127">
    <property type="protein sequence ID" value="PDS21958.1"/>
    <property type="molecule type" value="Genomic_DNA"/>
</dbReference>
<dbReference type="GO" id="GO:0016539">
    <property type="term" value="P:intein-mediated protein splicing"/>
    <property type="evidence" value="ECO:0007669"/>
    <property type="project" value="InterPro"/>
</dbReference>
<proteinExistence type="predicted"/>
<dbReference type="PROSITE" id="PS50817">
    <property type="entry name" value="INTEIN_N_TER"/>
    <property type="match status" value="1"/>
</dbReference>
<dbReference type="InterPro" id="IPR036844">
    <property type="entry name" value="Hint_dom_sf"/>
</dbReference>
<dbReference type="AlphaFoldDB" id="A0A2H3K8F5"/>
<dbReference type="PROSITE" id="PS50818">
    <property type="entry name" value="INTEIN_C_TER"/>
    <property type="match status" value="1"/>
</dbReference>
<dbReference type="InterPro" id="IPR030934">
    <property type="entry name" value="Intein_C"/>
</dbReference>
<organism evidence="1 2">
    <name type="scientific">Flavobacterium branchiophilum</name>
    <dbReference type="NCBI Taxonomy" id="55197"/>
    <lineage>
        <taxon>Bacteria</taxon>
        <taxon>Pseudomonadati</taxon>
        <taxon>Bacteroidota</taxon>
        <taxon>Flavobacteriia</taxon>
        <taxon>Flavobacteriales</taxon>
        <taxon>Flavobacteriaceae</taxon>
        <taxon>Flavobacterium</taxon>
    </lineage>
</organism>
<feature type="non-terminal residue" evidence="1">
    <location>
        <position position="1"/>
    </location>
</feature>
<evidence type="ECO:0000313" key="1">
    <source>
        <dbReference type="EMBL" id="PDS21958.1"/>
    </source>
</evidence>
<sequence>TVIYLYIAGEVLEVTPEHPFLVNGEWLTADKLTTYHSLTLHDGTTTPIEKIETITLATPKKVYNFAVQGYNSYFVGESRVLVHNCEIPANRLNLSNFETPKTLISAKGISGKFSKKGYEYRIDTNKITPGEGGFHIHIYKDGKEVAKVMGTGGWSKGHRGNTLLKPSEIDSEVKKEINKLVNATQKAVKNRQ</sequence>
<reference evidence="1 2" key="1">
    <citation type="submission" date="2017-09" db="EMBL/GenBank/DDBJ databases">
        <title>Whole genomes of Flavobacteriaceae.</title>
        <authorList>
            <person name="Stine C."/>
            <person name="Li C."/>
            <person name="Tadesse D."/>
        </authorList>
    </citation>
    <scope>NUCLEOTIDE SEQUENCE [LARGE SCALE GENOMIC DNA]</scope>
    <source>
        <strain evidence="1 2">ATCC 35036</strain>
    </source>
</reference>
<dbReference type="Gene3D" id="2.170.16.10">
    <property type="entry name" value="Hedgehog/Intein (Hint) domain"/>
    <property type="match status" value="1"/>
</dbReference>
<gene>
    <name evidence="1" type="ORF">B0A77_14645</name>
</gene>
<evidence type="ECO:0000313" key="2">
    <source>
        <dbReference type="Proteomes" id="UP000220828"/>
    </source>
</evidence>
<dbReference type="NCBIfam" id="TIGR01443">
    <property type="entry name" value="intein_Cterm"/>
    <property type="match status" value="1"/>
</dbReference>
<name>A0A2H3K8F5_9FLAO</name>
<dbReference type="Pfam" id="PF07591">
    <property type="entry name" value="PT-HINT"/>
    <property type="match status" value="1"/>
</dbReference>
<dbReference type="RefSeq" id="WP_223302359.1">
    <property type="nucleotide sequence ID" value="NZ_PCMW01000127.1"/>
</dbReference>
<dbReference type="Proteomes" id="UP000220828">
    <property type="component" value="Unassembled WGS sequence"/>
</dbReference>
<dbReference type="InterPro" id="IPR006141">
    <property type="entry name" value="Intein_N"/>
</dbReference>
<comment type="caution">
    <text evidence="1">The sequence shown here is derived from an EMBL/GenBank/DDBJ whole genome shotgun (WGS) entry which is preliminary data.</text>
</comment>
<protein>
    <submittedName>
        <fullName evidence="1">Uncharacterized protein</fullName>
    </submittedName>
</protein>
<accession>A0A2H3K8F5</accession>
<dbReference type="SUPFAM" id="SSF51294">
    <property type="entry name" value="Hedgehog/intein (Hint) domain"/>
    <property type="match status" value="1"/>
</dbReference>